<proteinExistence type="predicted"/>
<protein>
    <submittedName>
        <fullName evidence="1">Uncharacterized protein</fullName>
    </submittedName>
</protein>
<reference evidence="1 2" key="1">
    <citation type="submission" date="2023-04" db="EMBL/GenBank/DDBJ databases">
        <title>A long-awaited taxogenomic arrangement of the family Halomonadaceae.</title>
        <authorList>
            <person name="De La Haba R."/>
            <person name="Chuvochina M."/>
            <person name="Wittouck S."/>
            <person name="Arahal D.R."/>
            <person name="Sanchez-Porro C."/>
            <person name="Hugenholtz P."/>
            <person name="Ventosa A."/>
        </authorList>
    </citation>
    <scope>NUCLEOTIDE SEQUENCE [LARGE SCALE GENOMIC DNA]</scope>
    <source>
        <strain evidence="1 2">DSM 18042</strain>
    </source>
</reference>
<keyword evidence="2" id="KW-1185">Reference proteome</keyword>
<organism evidence="1 2">
    <name type="scientific">Vreelandella gomseomensis</name>
    <dbReference type="NCBI Taxonomy" id="370766"/>
    <lineage>
        <taxon>Bacteria</taxon>
        <taxon>Pseudomonadati</taxon>
        <taxon>Pseudomonadota</taxon>
        <taxon>Gammaproteobacteria</taxon>
        <taxon>Oceanospirillales</taxon>
        <taxon>Halomonadaceae</taxon>
        <taxon>Vreelandella</taxon>
    </lineage>
</organism>
<dbReference type="EMBL" id="JARWAI010000008">
    <property type="protein sequence ID" value="MDR5875673.1"/>
    <property type="molecule type" value="Genomic_DNA"/>
</dbReference>
<name>A0ABU1GDW4_9GAMM</name>
<dbReference type="RefSeq" id="WP_230446427.1">
    <property type="nucleotide sequence ID" value="NZ_JARWAI010000008.1"/>
</dbReference>
<dbReference type="Proteomes" id="UP001269267">
    <property type="component" value="Unassembled WGS sequence"/>
</dbReference>
<evidence type="ECO:0000313" key="2">
    <source>
        <dbReference type="Proteomes" id="UP001269267"/>
    </source>
</evidence>
<evidence type="ECO:0000313" key="1">
    <source>
        <dbReference type="EMBL" id="MDR5875673.1"/>
    </source>
</evidence>
<gene>
    <name evidence="1" type="ORF">QC815_12180</name>
</gene>
<sequence>MQHITINYKVRGVDIICRHCGNYESPTSGFLSHFRLEGTGQNSAVLRCLSCQTGETIPRRALDTLAHARAG</sequence>
<accession>A0ABU1GDW4</accession>
<comment type="caution">
    <text evidence="1">The sequence shown here is derived from an EMBL/GenBank/DDBJ whole genome shotgun (WGS) entry which is preliminary data.</text>
</comment>